<name>A0AAJ7EDC9_PAPXU</name>
<reference evidence="2" key="1">
    <citation type="submission" date="2025-08" db="UniProtKB">
        <authorList>
            <consortium name="RefSeq"/>
        </authorList>
    </citation>
    <scope>IDENTIFICATION</scope>
</reference>
<organism evidence="2">
    <name type="scientific">Papilio xuthus</name>
    <name type="common">Asian swallowtail butterfly</name>
    <dbReference type="NCBI Taxonomy" id="66420"/>
    <lineage>
        <taxon>Eukaryota</taxon>
        <taxon>Metazoa</taxon>
        <taxon>Ecdysozoa</taxon>
        <taxon>Arthropoda</taxon>
        <taxon>Hexapoda</taxon>
        <taxon>Insecta</taxon>
        <taxon>Pterygota</taxon>
        <taxon>Neoptera</taxon>
        <taxon>Endopterygota</taxon>
        <taxon>Lepidoptera</taxon>
        <taxon>Glossata</taxon>
        <taxon>Ditrysia</taxon>
        <taxon>Papilionoidea</taxon>
        <taxon>Papilionidae</taxon>
        <taxon>Papilioninae</taxon>
        <taxon>Papilio</taxon>
    </lineage>
</organism>
<keyword evidence="1" id="KW-0472">Membrane</keyword>
<keyword evidence="1" id="KW-0812">Transmembrane</keyword>
<dbReference type="GeneID" id="106121648"/>
<sequence length="176" mass="20140">MKSETYSQNTEGKFKFKCFDLSSLCGRHPRRSVMFVGITGMVVSLVILLCSVTYLLNTTYLDGFSKKPISAVNLIFSLVSTSLSIYQIVISFLLFLQTFWVNNSIFLCSLWYVSHLSILIVYGILYIARSVVCFLQNMYAPAVVTIFVGFVYEAVFIYFCVVVNNYMNSLNQVRYF</sequence>
<proteinExistence type="predicted"/>
<evidence type="ECO:0000256" key="1">
    <source>
        <dbReference type="SAM" id="Phobius"/>
    </source>
</evidence>
<dbReference type="AlphaFoldDB" id="A0AAJ7EDC9"/>
<dbReference type="RefSeq" id="XP_013172819.1">
    <property type="nucleotide sequence ID" value="XM_013317365.1"/>
</dbReference>
<evidence type="ECO:0000313" key="2">
    <source>
        <dbReference type="RefSeq" id="XP_013172819.1"/>
    </source>
</evidence>
<feature type="transmembrane region" description="Helical" evidence="1">
    <location>
        <begin position="139"/>
        <end position="166"/>
    </location>
</feature>
<feature type="transmembrane region" description="Helical" evidence="1">
    <location>
        <begin position="105"/>
        <end position="127"/>
    </location>
</feature>
<accession>A0AAJ7EDC9</accession>
<gene>
    <name evidence="2" type="primary">LOC106121648</name>
</gene>
<dbReference type="KEGG" id="pxu:106121648"/>
<keyword evidence="1" id="KW-1133">Transmembrane helix</keyword>
<feature type="transmembrane region" description="Helical" evidence="1">
    <location>
        <begin position="33"/>
        <end position="54"/>
    </location>
</feature>
<protein>
    <submittedName>
        <fullName evidence="2">Uncharacterized protein LOC106121648</fullName>
    </submittedName>
</protein>
<dbReference type="Proteomes" id="UP000694872">
    <property type="component" value="Unplaced"/>
</dbReference>
<feature type="transmembrane region" description="Helical" evidence="1">
    <location>
        <begin position="74"/>
        <end position="96"/>
    </location>
</feature>